<keyword evidence="2" id="KW-1185">Reference proteome</keyword>
<evidence type="ECO:0000313" key="2">
    <source>
        <dbReference type="Proteomes" id="UP001500141"/>
    </source>
</evidence>
<dbReference type="EMBL" id="BAABIP010000020">
    <property type="protein sequence ID" value="GAA4773812.1"/>
    <property type="molecule type" value="Genomic_DNA"/>
</dbReference>
<name>A0ABP9A4D6_9FLAO</name>
<protein>
    <submittedName>
        <fullName evidence="1">Uncharacterized protein</fullName>
    </submittedName>
</protein>
<gene>
    <name evidence="1" type="ORF">GCM10023230_25630</name>
</gene>
<proteinExistence type="predicted"/>
<accession>A0ABP9A4D6</accession>
<evidence type="ECO:0000313" key="1">
    <source>
        <dbReference type="EMBL" id="GAA4773812.1"/>
    </source>
</evidence>
<reference evidence="2" key="1">
    <citation type="journal article" date="2019" name="Int. J. Syst. Evol. Microbiol.">
        <title>The Global Catalogue of Microorganisms (GCM) 10K type strain sequencing project: providing services to taxonomists for standard genome sequencing and annotation.</title>
        <authorList>
            <consortium name="The Broad Institute Genomics Platform"/>
            <consortium name="The Broad Institute Genome Sequencing Center for Infectious Disease"/>
            <person name="Wu L."/>
            <person name="Ma J."/>
        </authorList>
    </citation>
    <scope>NUCLEOTIDE SEQUENCE [LARGE SCALE GENOMIC DNA]</scope>
    <source>
        <strain evidence="2">JCM 18198</strain>
    </source>
</reference>
<dbReference type="RefSeq" id="WP_264542535.1">
    <property type="nucleotide sequence ID" value="NZ_BAABIP010000020.1"/>
</dbReference>
<organism evidence="1 2">
    <name type="scientific">Flavobacterium hankyongi</name>
    <dbReference type="NCBI Taxonomy" id="1176532"/>
    <lineage>
        <taxon>Bacteria</taxon>
        <taxon>Pseudomonadati</taxon>
        <taxon>Bacteroidota</taxon>
        <taxon>Flavobacteriia</taxon>
        <taxon>Flavobacteriales</taxon>
        <taxon>Flavobacteriaceae</taxon>
        <taxon>Flavobacterium</taxon>
    </lineage>
</organism>
<dbReference type="Proteomes" id="UP001500141">
    <property type="component" value="Unassembled WGS sequence"/>
</dbReference>
<comment type="caution">
    <text evidence="1">The sequence shown here is derived from an EMBL/GenBank/DDBJ whole genome shotgun (WGS) entry which is preliminary data.</text>
</comment>
<sequence>MIYTIEKANLIIEQLAKFKSIPSYKLSGHFANFGFWEVEVKSALKAIDEHYERFKIMSNGQLNYIDNHGEPIHDYFNICDGVCEFSTGRPILPKRIVNSELKEKRIELLNSYYGLLVRSFNSKIIDKDQLQKFCFDVNISIDVNDLKK</sequence>